<sequence>MDSARSIQHEISSLKGTPPDFLFSSDAACSHIGIPAALAGPPRLPPHGFLPGVAPLDLSVTEMRNAAMPQLISFAVSKLLMLLFKAATTPPPFSFQHLLSAPLRRVCAKYGNAAGPRHRRTDGRKTETSGHEDAAARVHFLLASCPHDSTSGVEGQALDTATVSESSTSSS</sequence>
<dbReference type="Proteomes" id="UP000438429">
    <property type="component" value="Unassembled WGS sequence"/>
</dbReference>
<dbReference type="EMBL" id="VEVO01000021">
    <property type="protein sequence ID" value="KAF0024298.1"/>
    <property type="molecule type" value="Genomic_DNA"/>
</dbReference>
<feature type="compositionally biased region" description="Basic and acidic residues" evidence="1">
    <location>
        <begin position="123"/>
        <end position="132"/>
    </location>
</feature>
<reference evidence="2 4" key="1">
    <citation type="submission" date="2017-12" db="EMBL/GenBank/DDBJ databases">
        <title>Integrating genomic resources of turbot (Scophthalmus maximus) in depth evaluation of genetic and physical mapping variation across individuals.</title>
        <authorList>
            <person name="Martinez P."/>
        </authorList>
    </citation>
    <scope>NUCLEOTIDE SEQUENCE [LARGE SCALE GENOMIC DNA]</scope>
</reference>
<feature type="compositionally biased region" description="Polar residues" evidence="1">
    <location>
        <begin position="149"/>
        <end position="163"/>
    </location>
</feature>
<evidence type="ECO:0000313" key="5">
    <source>
        <dbReference type="Proteomes" id="UP000438429"/>
    </source>
</evidence>
<dbReference type="EMBL" id="CP026264">
    <property type="protein sequence ID" value="AWP21330.1"/>
    <property type="molecule type" value="Genomic_DNA"/>
</dbReference>
<keyword evidence="4" id="KW-1185">Reference proteome</keyword>
<dbReference type="AlphaFoldDB" id="A0A2U9CZ64"/>
<organism evidence="2 4">
    <name type="scientific">Scophthalmus maximus</name>
    <name type="common">Turbot</name>
    <name type="synonym">Psetta maxima</name>
    <dbReference type="NCBI Taxonomy" id="52904"/>
    <lineage>
        <taxon>Eukaryota</taxon>
        <taxon>Metazoa</taxon>
        <taxon>Chordata</taxon>
        <taxon>Craniata</taxon>
        <taxon>Vertebrata</taxon>
        <taxon>Euteleostomi</taxon>
        <taxon>Actinopterygii</taxon>
        <taxon>Neopterygii</taxon>
        <taxon>Teleostei</taxon>
        <taxon>Neoteleostei</taxon>
        <taxon>Acanthomorphata</taxon>
        <taxon>Carangaria</taxon>
        <taxon>Pleuronectiformes</taxon>
        <taxon>Pleuronectoidei</taxon>
        <taxon>Scophthalmidae</taxon>
        <taxon>Scophthalmus</taxon>
    </lineage>
</organism>
<protein>
    <submittedName>
        <fullName evidence="2">Uncharacterized protein</fullName>
    </submittedName>
</protein>
<feature type="region of interest" description="Disordered" evidence="1">
    <location>
        <begin position="112"/>
        <end position="132"/>
    </location>
</feature>
<reference evidence="3 5" key="2">
    <citation type="submission" date="2019-06" db="EMBL/GenBank/DDBJ databases">
        <title>Draft genomes of female and male turbot (Scophthalmus maximus).</title>
        <authorList>
            <person name="Xu H."/>
            <person name="Xu X.-W."/>
            <person name="Shao C."/>
            <person name="Chen S."/>
        </authorList>
    </citation>
    <scope>NUCLEOTIDE SEQUENCE [LARGE SCALE GENOMIC DNA]</scope>
    <source>
        <strain evidence="3">Ysfricsl-2016a</strain>
        <tissue evidence="3">Blood</tissue>
    </source>
</reference>
<accession>A0A2U9CZ64</accession>
<dbReference type="Proteomes" id="UP000246464">
    <property type="component" value="Chromosome 22"/>
</dbReference>
<evidence type="ECO:0000313" key="3">
    <source>
        <dbReference type="EMBL" id="KAF0024298.1"/>
    </source>
</evidence>
<name>A0A2U9CZ64_SCOMX</name>
<evidence type="ECO:0000313" key="2">
    <source>
        <dbReference type="EMBL" id="AWP21330.1"/>
    </source>
</evidence>
<evidence type="ECO:0000256" key="1">
    <source>
        <dbReference type="SAM" id="MobiDB-lite"/>
    </source>
</evidence>
<proteinExistence type="predicted"/>
<evidence type="ECO:0000313" key="4">
    <source>
        <dbReference type="Proteomes" id="UP000246464"/>
    </source>
</evidence>
<feature type="region of interest" description="Disordered" evidence="1">
    <location>
        <begin position="149"/>
        <end position="171"/>
    </location>
</feature>
<gene>
    <name evidence="3" type="ORF">F2P81_023100</name>
    <name evidence="2" type="ORF">SMAX5B_015759</name>
</gene>